<feature type="transmembrane region" description="Helical" evidence="1">
    <location>
        <begin position="164"/>
        <end position="189"/>
    </location>
</feature>
<feature type="transmembrane region" description="Helical" evidence="1">
    <location>
        <begin position="209"/>
        <end position="229"/>
    </location>
</feature>
<accession>A0A0S3JPW6</accession>
<dbReference type="InterPro" id="IPR012666">
    <property type="entry name" value="CbtA_put"/>
</dbReference>
<feature type="transmembrane region" description="Helical" evidence="1">
    <location>
        <begin position="138"/>
        <end position="157"/>
    </location>
</feature>
<feature type="transmembrane region" description="Helical" evidence="1">
    <location>
        <begin position="100"/>
        <end position="118"/>
    </location>
</feature>
<feature type="transmembrane region" description="Helical" evidence="1">
    <location>
        <begin position="63"/>
        <end position="88"/>
    </location>
</feature>
<organism evidence="2">
    <name type="scientific">Acetobacter pasteurianus</name>
    <name type="common">Acetobacter turbidans</name>
    <dbReference type="NCBI Taxonomy" id="438"/>
    <lineage>
        <taxon>Bacteria</taxon>
        <taxon>Pseudomonadati</taxon>
        <taxon>Pseudomonadota</taxon>
        <taxon>Alphaproteobacteria</taxon>
        <taxon>Acetobacterales</taxon>
        <taxon>Acetobacteraceae</taxon>
        <taxon>Acetobacter</taxon>
    </lineage>
</organism>
<dbReference type="Pfam" id="PF09490">
    <property type="entry name" value="CbtA"/>
    <property type="match status" value="1"/>
</dbReference>
<evidence type="ECO:0000313" key="2">
    <source>
        <dbReference type="EMBL" id="ALR88408.1"/>
    </source>
</evidence>
<keyword evidence="1" id="KW-1133">Transmembrane helix</keyword>
<dbReference type="RefSeq" id="WP_012813169.1">
    <property type="nucleotide sequence ID" value="NZ_BSCN01000042.1"/>
</dbReference>
<keyword evidence="1" id="KW-0812">Transmembrane</keyword>
<keyword evidence="2" id="KW-0614">Plasmid</keyword>
<geneLocation type="plasmid" evidence="2">
    <name>ApAb3p2</name>
</geneLocation>
<reference evidence="2" key="1">
    <citation type="submission" date="2015-11" db="EMBL/GenBank/DDBJ databases">
        <title>Plasmid sequences of Acetobacter pasteurianus Ab3.</title>
        <authorList>
            <person name="Xia K."/>
            <person name="Li Y."/>
        </authorList>
    </citation>
    <scope>NUCLEOTIDE SEQUENCE</scope>
    <source>
        <strain evidence="2">Ab3</strain>
        <plasmid evidence="2">ApAb3p2</plasmid>
    </source>
</reference>
<protein>
    <recommendedName>
        <fullName evidence="3">Cobalt transporter CbtA</fullName>
    </recommendedName>
</protein>
<evidence type="ECO:0000256" key="1">
    <source>
        <dbReference type="SAM" id="Phobius"/>
    </source>
</evidence>
<dbReference type="AlphaFoldDB" id="A0A0S3JPW6"/>
<proteinExistence type="predicted"/>
<evidence type="ECO:0008006" key="3">
    <source>
        <dbReference type="Google" id="ProtNLM"/>
    </source>
</evidence>
<name>A0A0S3JPW6_ACEPA</name>
<gene>
    <name evidence="2" type="ORF">DB34_14730</name>
</gene>
<keyword evidence="1" id="KW-0472">Membrane</keyword>
<sequence length="244" mass="25610">MVGRLLARGMVAGILAALLSFVFAKIFGEPQVALAIAFEAAQDAAAGAAPEPEIVSRGVQASWGLLTAVLMYGAAYGGIFAIVFAFAYQRLAALSPRSMALLLAGVGFLTFVLIPDLKYPPNPPAVGQEETIGLRTEMYFAMVGLAVAVSMISLLVGRALSHVIGYWNGVVCSIVLGIALVAAAQFGLPDINEVPDNFPAVVLWRFREASIGMQIVLWSVLGLVFGALAEKCLPEANGMARKVA</sequence>
<dbReference type="EMBL" id="CP013470">
    <property type="protein sequence ID" value="ALR88408.1"/>
    <property type="molecule type" value="Genomic_DNA"/>
</dbReference>